<reference evidence="1" key="1">
    <citation type="journal article" date="2014" name="Int. J. Syst. Evol. Microbiol.">
        <title>Complete genome sequence of Corynebacterium casei LMG S-19264T (=DSM 44701T), isolated from a smear-ripened cheese.</title>
        <authorList>
            <consortium name="US DOE Joint Genome Institute (JGI-PGF)"/>
            <person name="Walter F."/>
            <person name="Albersmeier A."/>
            <person name="Kalinowski J."/>
            <person name="Ruckert C."/>
        </authorList>
    </citation>
    <scope>NUCLEOTIDE SEQUENCE</scope>
    <source>
        <strain evidence="1">CGMCC 1.15493</strain>
    </source>
</reference>
<gene>
    <name evidence="1" type="ORF">GCM10011335_35420</name>
</gene>
<name>A0A916Y3C2_9HYPH</name>
<comment type="caution">
    <text evidence="1">The sequence shown here is derived from an EMBL/GenBank/DDBJ whole genome shotgun (WGS) entry which is preliminary data.</text>
</comment>
<sequence length="111" mass="11908">MPDDFLGPEVPNPIVITPLPPVSDRQFFQALAIRGHITEDEALDAVGPGIIPAAMLALIEQLPGEAQFGAKMLIRGATIYERGNDLAGLIGSLYGWDDAALDEFWTFAATL</sequence>
<dbReference type="EMBL" id="BMJJ01000009">
    <property type="protein sequence ID" value="GGD29201.1"/>
    <property type="molecule type" value="Genomic_DNA"/>
</dbReference>
<dbReference type="AlphaFoldDB" id="A0A916Y3C2"/>
<accession>A0A916Y3C2</accession>
<proteinExistence type="predicted"/>
<protein>
    <submittedName>
        <fullName evidence="1">Uncharacterized protein</fullName>
    </submittedName>
</protein>
<evidence type="ECO:0000313" key="2">
    <source>
        <dbReference type="Proteomes" id="UP000613160"/>
    </source>
</evidence>
<reference evidence="1" key="2">
    <citation type="submission" date="2020-09" db="EMBL/GenBank/DDBJ databases">
        <authorList>
            <person name="Sun Q."/>
            <person name="Zhou Y."/>
        </authorList>
    </citation>
    <scope>NUCLEOTIDE SEQUENCE</scope>
    <source>
        <strain evidence="1">CGMCC 1.15493</strain>
    </source>
</reference>
<dbReference type="Proteomes" id="UP000613160">
    <property type="component" value="Unassembled WGS sequence"/>
</dbReference>
<keyword evidence="2" id="KW-1185">Reference proteome</keyword>
<organism evidence="1 2">
    <name type="scientific">Aureimonas glaciei</name>
    <dbReference type="NCBI Taxonomy" id="1776957"/>
    <lineage>
        <taxon>Bacteria</taxon>
        <taxon>Pseudomonadati</taxon>
        <taxon>Pseudomonadota</taxon>
        <taxon>Alphaproteobacteria</taxon>
        <taxon>Hyphomicrobiales</taxon>
        <taxon>Aurantimonadaceae</taxon>
        <taxon>Aureimonas</taxon>
    </lineage>
</organism>
<evidence type="ECO:0000313" key="1">
    <source>
        <dbReference type="EMBL" id="GGD29201.1"/>
    </source>
</evidence>